<keyword evidence="7" id="KW-0833">Ubl conjugation pathway</keyword>
<evidence type="ECO:0000259" key="10">
    <source>
        <dbReference type="PROSITE" id="PS51873"/>
    </source>
</evidence>
<dbReference type="CDD" id="cd22584">
    <property type="entry name" value="Rcat_RBR_unk"/>
    <property type="match status" value="1"/>
</dbReference>
<evidence type="ECO:0000313" key="11">
    <source>
        <dbReference type="EMBL" id="OQD70966.1"/>
    </source>
</evidence>
<dbReference type="EMBL" id="MDYM01000001">
    <property type="protein sequence ID" value="OQD70966.1"/>
    <property type="molecule type" value="Genomic_DNA"/>
</dbReference>
<keyword evidence="3" id="KW-0808">Transferase</keyword>
<name>A0A1V6P2X2_PENPO</name>
<keyword evidence="5" id="KW-0677">Repeat</keyword>
<evidence type="ECO:0000256" key="9">
    <source>
        <dbReference type="SAM" id="MobiDB-lite"/>
    </source>
</evidence>
<dbReference type="PANTHER" id="PTHR11685">
    <property type="entry name" value="RBR FAMILY RING FINGER AND IBR DOMAIN-CONTAINING"/>
    <property type="match status" value="1"/>
</dbReference>
<dbReference type="Gene3D" id="1.20.120.1750">
    <property type="match status" value="1"/>
</dbReference>
<dbReference type="GO" id="GO:0008270">
    <property type="term" value="F:zinc ion binding"/>
    <property type="evidence" value="ECO:0007669"/>
    <property type="project" value="UniProtKB-KW"/>
</dbReference>
<sequence>MDPNATDLETADLVLQTSLQEVEEALRLLDRDTNDGRAQVRDEKFALLHWRAELRERMRTQQDFRAALQISRESRLDQAAILQDIHERELNEAPAAHIQPAGRAPPQPQVPGQPLATRQPQAPGRPPASGQLRVPSHPQPPSQPKVPGQPQGTRQPPPTCQPQAPTQPKVPSQPQGIRQPPPTYQPQAPTQPKVPGQPQGTRQPPAIIQAQAPGQLQEPQPQQSCGTSGLTLNPDAQTQTRKRAHATTTAAVPPSGVLRECVACSESYPESGMIRNNCSHIYCQGCVTHLLQNSLADESLFPPRCCRLPLPLEASRGIIDADLWARFEEKKIEHGDKHRTYCSDPDCSRYILPSHVRGTIGTCRVCNRQTCTLCKKITHRGECVDDRIEVLNLGKAKGWQRCLNCSHLVELRSGCNHITCRCRHEFCYVCSTPWKQCKCAHWDEAMLQERAELVAARNQPAPPAPQVVEQAAQFLIEQHDCYHDGAWKKLGISAECEECGDLMPDYIFECRHCGIQACNSCRIHRF</sequence>
<dbReference type="AlphaFoldDB" id="A0A1V6P2X2"/>
<dbReference type="Proteomes" id="UP000191408">
    <property type="component" value="Unassembled WGS sequence"/>
</dbReference>
<dbReference type="EC" id="2.3.2.31" evidence="2"/>
<dbReference type="GO" id="GO:0061630">
    <property type="term" value="F:ubiquitin protein ligase activity"/>
    <property type="evidence" value="ECO:0007669"/>
    <property type="project" value="UniProtKB-EC"/>
</dbReference>
<comment type="caution">
    <text evidence="11">The sequence shown here is derived from an EMBL/GenBank/DDBJ whole genome shotgun (WGS) entry which is preliminary data.</text>
</comment>
<dbReference type="OrthoDB" id="10009520at2759"/>
<feature type="region of interest" description="Disordered" evidence="9">
    <location>
        <begin position="99"/>
        <end position="236"/>
    </location>
</feature>
<dbReference type="SMART" id="SM00647">
    <property type="entry name" value="IBR"/>
    <property type="match status" value="2"/>
</dbReference>
<dbReference type="InterPro" id="IPR031127">
    <property type="entry name" value="E3_UB_ligase_RBR"/>
</dbReference>
<evidence type="ECO:0000256" key="5">
    <source>
        <dbReference type="ARBA" id="ARBA00022737"/>
    </source>
</evidence>
<evidence type="ECO:0000256" key="7">
    <source>
        <dbReference type="ARBA" id="ARBA00022786"/>
    </source>
</evidence>
<evidence type="ECO:0000256" key="8">
    <source>
        <dbReference type="ARBA" id="ARBA00022833"/>
    </source>
</evidence>
<organism evidence="11 12">
    <name type="scientific">Penicillium polonicum</name>
    <dbReference type="NCBI Taxonomy" id="60169"/>
    <lineage>
        <taxon>Eukaryota</taxon>
        <taxon>Fungi</taxon>
        <taxon>Dikarya</taxon>
        <taxon>Ascomycota</taxon>
        <taxon>Pezizomycotina</taxon>
        <taxon>Eurotiomycetes</taxon>
        <taxon>Eurotiomycetidae</taxon>
        <taxon>Eurotiales</taxon>
        <taxon>Aspergillaceae</taxon>
        <taxon>Penicillium</taxon>
    </lineage>
</organism>
<feature type="domain" description="RING-type" evidence="10">
    <location>
        <begin position="257"/>
        <end position="443"/>
    </location>
</feature>
<keyword evidence="4" id="KW-0479">Metal-binding</keyword>
<evidence type="ECO:0000256" key="6">
    <source>
        <dbReference type="ARBA" id="ARBA00022771"/>
    </source>
</evidence>
<dbReference type="Pfam" id="PF22191">
    <property type="entry name" value="IBR_1"/>
    <property type="match status" value="1"/>
</dbReference>
<dbReference type="InterPro" id="IPR002867">
    <property type="entry name" value="IBR_dom"/>
</dbReference>
<dbReference type="InterPro" id="IPR013083">
    <property type="entry name" value="Znf_RING/FYVE/PHD"/>
</dbReference>
<reference evidence="12" key="1">
    <citation type="journal article" date="2017" name="Nat. Microbiol.">
        <title>Global analysis of biosynthetic gene clusters reveals vast potential of secondary metabolite production in Penicillium species.</title>
        <authorList>
            <person name="Nielsen J.C."/>
            <person name="Grijseels S."/>
            <person name="Prigent S."/>
            <person name="Ji B."/>
            <person name="Dainat J."/>
            <person name="Nielsen K.F."/>
            <person name="Frisvad J.C."/>
            <person name="Workman M."/>
            <person name="Nielsen J."/>
        </authorList>
    </citation>
    <scope>NUCLEOTIDE SEQUENCE [LARGE SCALE GENOMIC DNA]</scope>
    <source>
        <strain evidence="12">IBT 4502</strain>
    </source>
</reference>
<dbReference type="GO" id="GO:0016567">
    <property type="term" value="P:protein ubiquitination"/>
    <property type="evidence" value="ECO:0007669"/>
    <property type="project" value="InterPro"/>
</dbReference>
<evidence type="ECO:0000256" key="3">
    <source>
        <dbReference type="ARBA" id="ARBA00022679"/>
    </source>
</evidence>
<feature type="compositionally biased region" description="Polar residues" evidence="9">
    <location>
        <begin position="212"/>
        <end position="235"/>
    </location>
</feature>
<evidence type="ECO:0000313" key="12">
    <source>
        <dbReference type="Proteomes" id="UP000191408"/>
    </source>
</evidence>
<dbReference type="PROSITE" id="PS00518">
    <property type="entry name" value="ZF_RING_1"/>
    <property type="match status" value="1"/>
</dbReference>
<dbReference type="InterPro" id="IPR017907">
    <property type="entry name" value="Znf_RING_CS"/>
</dbReference>
<dbReference type="PROSITE" id="PS51873">
    <property type="entry name" value="TRIAD"/>
    <property type="match status" value="1"/>
</dbReference>
<evidence type="ECO:0000256" key="1">
    <source>
        <dbReference type="ARBA" id="ARBA00001798"/>
    </source>
</evidence>
<keyword evidence="8" id="KW-0862">Zinc</keyword>
<proteinExistence type="predicted"/>
<dbReference type="STRING" id="60169.A0A1V6P2X2"/>
<dbReference type="Pfam" id="PF01485">
    <property type="entry name" value="IBR"/>
    <property type="match status" value="1"/>
</dbReference>
<evidence type="ECO:0000256" key="2">
    <source>
        <dbReference type="ARBA" id="ARBA00012251"/>
    </source>
</evidence>
<evidence type="ECO:0000256" key="4">
    <source>
        <dbReference type="ARBA" id="ARBA00022723"/>
    </source>
</evidence>
<comment type="catalytic activity">
    <reaction evidence="1">
        <text>[E2 ubiquitin-conjugating enzyme]-S-ubiquitinyl-L-cysteine + [acceptor protein]-L-lysine = [E2 ubiquitin-conjugating enzyme]-L-cysteine + [acceptor protein]-N(6)-ubiquitinyl-L-lysine.</text>
        <dbReference type="EC" id="2.3.2.31"/>
    </reaction>
</comment>
<keyword evidence="12" id="KW-1185">Reference proteome</keyword>
<dbReference type="CDD" id="cd20335">
    <property type="entry name" value="BRcat_RBR"/>
    <property type="match status" value="1"/>
</dbReference>
<dbReference type="SUPFAM" id="SSF57850">
    <property type="entry name" value="RING/U-box"/>
    <property type="match status" value="2"/>
</dbReference>
<protein>
    <recommendedName>
        <fullName evidence="2">RBR-type E3 ubiquitin transferase</fullName>
        <ecNumber evidence="2">2.3.2.31</ecNumber>
    </recommendedName>
</protein>
<gene>
    <name evidence="11" type="ORF">PENPOL_c001G09718</name>
</gene>
<accession>A0A1V6P2X2</accession>
<dbReference type="Gene3D" id="3.30.40.10">
    <property type="entry name" value="Zinc/RING finger domain, C3HC4 (zinc finger)"/>
    <property type="match status" value="1"/>
</dbReference>
<keyword evidence="6" id="KW-0863">Zinc-finger</keyword>
<dbReference type="InterPro" id="IPR044066">
    <property type="entry name" value="TRIAD_supradom"/>
</dbReference>